<dbReference type="NCBIfam" id="TIGR03025">
    <property type="entry name" value="EPS_sugtrans"/>
    <property type="match status" value="1"/>
</dbReference>
<comment type="similarity">
    <text evidence="2">Belongs to the bacterial sugar transferase family.</text>
</comment>
<feature type="transmembrane region" description="Helical" evidence="7">
    <location>
        <begin position="46"/>
        <end position="64"/>
    </location>
</feature>
<sequence>MITNRTQGLRLLSHGFVALFMLLLFSVALMFAVHVLEVIDPFDVNMPLYILAVFLAGVFSTRFKEDRVEGNDISTFRWVGAIRKANYQTMVLALMLFAVVFTTRDKSVSRLLIVSFLMMYWVTAVPLNRYIPDWIAGFAFRGHNSVRTIFLGSEKSARHLEAWAKHQPFYGIDIIGLITYEMSTDLKLRMPILGEFMDMSLIIEAYKVNQVVLLETRDSDWWVDSVMDICEKAGCRILIYNPWEEYFDKELIPVSQGGHTFFCLQEEPLENPLNRVLKRMLDICISLPVVIFVIPLLCLFVKLVQMRQSPGPLFFKQERSGQRGRKFQILKFRSMHDRGADRSREGEQAKPGDDRVYTFGEFLRKSSIDEFPQFINVLLGNMSAIGPRPHMIQHDDEFSEQVNIYRTRHFVKPGITGLAQCKGFRGEVTELLLIEERVRYDLQYIRNWSIWLDLWIVFKTVLQVIKPPKTAY</sequence>
<gene>
    <name evidence="9" type="ORF">QEH52_08685</name>
</gene>
<dbReference type="InterPro" id="IPR003362">
    <property type="entry name" value="Bact_transf"/>
</dbReference>
<proteinExistence type="inferred from homology"/>
<evidence type="ECO:0000313" key="10">
    <source>
        <dbReference type="Proteomes" id="UP001225316"/>
    </source>
</evidence>
<organism evidence="9 10">
    <name type="scientific">Thalassobacterium maritimum</name>
    <dbReference type="NCBI Taxonomy" id="3041265"/>
    <lineage>
        <taxon>Bacteria</taxon>
        <taxon>Pseudomonadati</taxon>
        <taxon>Verrucomicrobiota</taxon>
        <taxon>Opitutia</taxon>
        <taxon>Puniceicoccales</taxon>
        <taxon>Coraliomargaritaceae</taxon>
        <taxon>Thalassobacterium</taxon>
    </lineage>
</organism>
<dbReference type="Proteomes" id="UP001225316">
    <property type="component" value="Unassembled WGS sequence"/>
</dbReference>
<dbReference type="PANTHER" id="PTHR30576:SF0">
    <property type="entry name" value="UNDECAPRENYL-PHOSPHATE N-ACETYLGALACTOSAMINYL 1-PHOSPHATE TRANSFERASE-RELATED"/>
    <property type="match status" value="1"/>
</dbReference>
<evidence type="ECO:0000259" key="8">
    <source>
        <dbReference type="Pfam" id="PF02397"/>
    </source>
</evidence>
<dbReference type="Pfam" id="PF02397">
    <property type="entry name" value="Bac_transf"/>
    <property type="match status" value="1"/>
</dbReference>
<dbReference type="PANTHER" id="PTHR30576">
    <property type="entry name" value="COLANIC BIOSYNTHESIS UDP-GLUCOSE LIPID CARRIER TRANSFERASE"/>
    <property type="match status" value="1"/>
</dbReference>
<comment type="caution">
    <text evidence="9">The sequence shown here is derived from an EMBL/GenBank/DDBJ whole genome shotgun (WGS) entry which is preliminary data.</text>
</comment>
<keyword evidence="5 7" id="KW-1133">Transmembrane helix</keyword>
<evidence type="ECO:0000256" key="1">
    <source>
        <dbReference type="ARBA" id="ARBA00004141"/>
    </source>
</evidence>
<evidence type="ECO:0000256" key="4">
    <source>
        <dbReference type="ARBA" id="ARBA00022692"/>
    </source>
</evidence>
<protein>
    <submittedName>
        <fullName evidence="9">Exopolysaccharide biosynthesis polyprenyl glycosylphosphotransferase</fullName>
    </submittedName>
</protein>
<feature type="transmembrane region" description="Helical" evidence="7">
    <location>
        <begin position="85"/>
        <end position="102"/>
    </location>
</feature>
<keyword evidence="10" id="KW-1185">Reference proteome</keyword>
<evidence type="ECO:0000256" key="2">
    <source>
        <dbReference type="ARBA" id="ARBA00006464"/>
    </source>
</evidence>
<evidence type="ECO:0000313" key="9">
    <source>
        <dbReference type="EMBL" id="MDQ8207583.1"/>
    </source>
</evidence>
<feature type="transmembrane region" description="Helical" evidence="7">
    <location>
        <begin position="283"/>
        <end position="304"/>
    </location>
</feature>
<evidence type="ECO:0000256" key="6">
    <source>
        <dbReference type="ARBA" id="ARBA00023136"/>
    </source>
</evidence>
<comment type="subcellular location">
    <subcellularLocation>
        <location evidence="1">Membrane</location>
        <topology evidence="1">Multi-pass membrane protein</topology>
    </subcellularLocation>
</comment>
<dbReference type="EMBL" id="JARXHW010000016">
    <property type="protein sequence ID" value="MDQ8207583.1"/>
    <property type="molecule type" value="Genomic_DNA"/>
</dbReference>
<accession>A0ABU1ATU2</accession>
<feature type="transmembrane region" description="Helical" evidence="7">
    <location>
        <begin position="12"/>
        <end position="34"/>
    </location>
</feature>
<name>A0ABU1ATU2_9BACT</name>
<dbReference type="RefSeq" id="WP_308949769.1">
    <property type="nucleotide sequence ID" value="NZ_JARXHW010000016.1"/>
</dbReference>
<keyword evidence="6 7" id="KW-0472">Membrane</keyword>
<keyword evidence="4 7" id="KW-0812">Transmembrane</keyword>
<keyword evidence="3" id="KW-0808">Transferase</keyword>
<evidence type="ECO:0000256" key="7">
    <source>
        <dbReference type="SAM" id="Phobius"/>
    </source>
</evidence>
<reference evidence="9 10" key="1">
    <citation type="submission" date="2023-04" db="EMBL/GenBank/DDBJ databases">
        <title>A novel bacteria isolated from coastal sediment.</title>
        <authorList>
            <person name="Liu X.-J."/>
            <person name="Du Z.-J."/>
        </authorList>
    </citation>
    <scope>NUCLEOTIDE SEQUENCE [LARGE SCALE GENOMIC DNA]</scope>
    <source>
        <strain evidence="9 10">SDUM461003</strain>
    </source>
</reference>
<evidence type="ECO:0000256" key="5">
    <source>
        <dbReference type="ARBA" id="ARBA00022989"/>
    </source>
</evidence>
<feature type="transmembrane region" description="Helical" evidence="7">
    <location>
        <begin position="108"/>
        <end position="127"/>
    </location>
</feature>
<evidence type="ECO:0000256" key="3">
    <source>
        <dbReference type="ARBA" id="ARBA00022679"/>
    </source>
</evidence>
<feature type="domain" description="Bacterial sugar transferase" evidence="8">
    <location>
        <begin position="278"/>
        <end position="466"/>
    </location>
</feature>
<dbReference type="InterPro" id="IPR017475">
    <property type="entry name" value="EPS_sugar_tfrase"/>
</dbReference>